<dbReference type="EMBL" id="CAUYUJ010021304">
    <property type="protein sequence ID" value="CAK0903861.1"/>
    <property type="molecule type" value="Genomic_DNA"/>
</dbReference>
<name>A0ABN9XZ86_9DINO</name>
<evidence type="ECO:0000313" key="3">
    <source>
        <dbReference type="Proteomes" id="UP001189429"/>
    </source>
</evidence>
<protein>
    <submittedName>
        <fullName evidence="2">Uncharacterized protein</fullName>
    </submittedName>
</protein>
<sequence length="150" mass="17336">AYYEWSSWAPPTDRKMQYQSRDKVKTRFMVLAHLAIQTVRAKKSGEELKEEMSMLKYALDQAKPLSEVKAEQVARRTPKMEDLKKTKCRIATLEAQVGELEFDIEDTKTVVAETEKQDCRRAPRHHARACWCRNDGRDEDDGTKGSSRNA</sequence>
<organism evidence="2 3">
    <name type="scientific">Prorocentrum cordatum</name>
    <dbReference type="NCBI Taxonomy" id="2364126"/>
    <lineage>
        <taxon>Eukaryota</taxon>
        <taxon>Sar</taxon>
        <taxon>Alveolata</taxon>
        <taxon>Dinophyceae</taxon>
        <taxon>Prorocentrales</taxon>
        <taxon>Prorocentraceae</taxon>
        <taxon>Prorocentrum</taxon>
    </lineage>
</organism>
<proteinExistence type="predicted"/>
<dbReference type="Proteomes" id="UP001189429">
    <property type="component" value="Unassembled WGS sequence"/>
</dbReference>
<evidence type="ECO:0000256" key="1">
    <source>
        <dbReference type="SAM" id="MobiDB-lite"/>
    </source>
</evidence>
<feature type="region of interest" description="Disordered" evidence="1">
    <location>
        <begin position="130"/>
        <end position="150"/>
    </location>
</feature>
<keyword evidence="3" id="KW-1185">Reference proteome</keyword>
<comment type="caution">
    <text evidence="2">The sequence shown here is derived from an EMBL/GenBank/DDBJ whole genome shotgun (WGS) entry which is preliminary data.</text>
</comment>
<gene>
    <name evidence="2" type="ORF">PCOR1329_LOCUS80042</name>
</gene>
<accession>A0ABN9XZ86</accession>
<evidence type="ECO:0000313" key="2">
    <source>
        <dbReference type="EMBL" id="CAK0903861.1"/>
    </source>
</evidence>
<feature type="non-terminal residue" evidence="2">
    <location>
        <position position="150"/>
    </location>
</feature>
<reference evidence="2" key="1">
    <citation type="submission" date="2023-10" db="EMBL/GenBank/DDBJ databases">
        <authorList>
            <person name="Chen Y."/>
            <person name="Shah S."/>
            <person name="Dougan E. K."/>
            <person name="Thang M."/>
            <person name="Chan C."/>
        </authorList>
    </citation>
    <scope>NUCLEOTIDE SEQUENCE [LARGE SCALE GENOMIC DNA]</scope>
</reference>
<feature type="non-terminal residue" evidence="2">
    <location>
        <position position="1"/>
    </location>
</feature>